<dbReference type="PANTHER" id="PTHR42951">
    <property type="entry name" value="METALLO-BETA-LACTAMASE DOMAIN-CONTAINING"/>
    <property type="match status" value="1"/>
</dbReference>
<dbReference type="Gene3D" id="3.60.15.10">
    <property type="entry name" value="Ribonuclease Z/Hydroxyacylglutathione hydrolase-like"/>
    <property type="match status" value="1"/>
</dbReference>
<dbReference type="HOGENOM" id="CLU_030571_2_4_9"/>
<proteinExistence type="predicted"/>
<dbReference type="InterPro" id="IPR001279">
    <property type="entry name" value="Metallo-B-lactamas"/>
</dbReference>
<dbReference type="Proteomes" id="UP000027980">
    <property type="component" value="Chromosome"/>
</dbReference>
<accession>A0A075LJW2</accession>
<dbReference type="SMART" id="SM00849">
    <property type="entry name" value="Lactamase_B"/>
    <property type="match status" value="1"/>
</dbReference>
<feature type="domain" description="Metallo-beta-lactamase" evidence="1">
    <location>
        <begin position="20"/>
        <end position="209"/>
    </location>
</feature>
<dbReference type="RefSeq" id="WP_038562049.1">
    <property type="nucleotide sequence ID" value="NZ_CP008876.1"/>
</dbReference>
<dbReference type="InterPro" id="IPR050855">
    <property type="entry name" value="NDM-1-like"/>
</dbReference>
<protein>
    <recommendedName>
        <fullName evidence="1">Metallo-beta-lactamase domain-containing protein</fullName>
    </recommendedName>
</protein>
<dbReference type="AlphaFoldDB" id="A0A075LJW2"/>
<gene>
    <name evidence="2" type="ORF">GZ22_10540</name>
</gene>
<reference evidence="2 3" key="1">
    <citation type="submission" date="2014-07" db="EMBL/GenBank/DDBJ databases">
        <title>Complete genome sequence of a moderately halophilic bacterium Terribacillus aidingensis MP602, isolated from Cryptomeria fortunei in Tianmu mountain in China.</title>
        <authorList>
            <person name="Wang Y."/>
            <person name="Lu P."/>
            <person name="Zhang L."/>
        </authorList>
    </citation>
    <scope>NUCLEOTIDE SEQUENCE [LARGE SCALE GENOMIC DNA]</scope>
    <source>
        <strain evidence="2 3">MP602</strain>
    </source>
</reference>
<evidence type="ECO:0000313" key="2">
    <source>
        <dbReference type="EMBL" id="AIF67035.1"/>
    </source>
</evidence>
<dbReference type="KEGG" id="tap:GZ22_10540"/>
<evidence type="ECO:0000259" key="1">
    <source>
        <dbReference type="SMART" id="SM00849"/>
    </source>
</evidence>
<organism evidence="2 3">
    <name type="scientific">Terribacillus saccharophilus</name>
    <dbReference type="NCBI Taxonomy" id="361277"/>
    <lineage>
        <taxon>Bacteria</taxon>
        <taxon>Bacillati</taxon>
        <taxon>Bacillota</taxon>
        <taxon>Bacilli</taxon>
        <taxon>Bacillales</taxon>
        <taxon>Bacillaceae</taxon>
        <taxon>Terribacillus</taxon>
    </lineage>
</organism>
<evidence type="ECO:0000313" key="3">
    <source>
        <dbReference type="Proteomes" id="UP000027980"/>
    </source>
</evidence>
<dbReference type="OrthoDB" id="9802248at2"/>
<name>A0A075LJW2_9BACI</name>
<dbReference type="CDD" id="cd07721">
    <property type="entry name" value="yflN-like_MBL-fold"/>
    <property type="match status" value="1"/>
</dbReference>
<dbReference type="Pfam" id="PF00753">
    <property type="entry name" value="Lactamase_B"/>
    <property type="match status" value="1"/>
</dbReference>
<dbReference type="GeneID" id="34220390"/>
<dbReference type="EMBL" id="CP008876">
    <property type="protein sequence ID" value="AIF67035.1"/>
    <property type="molecule type" value="Genomic_DNA"/>
</dbReference>
<dbReference type="PANTHER" id="PTHR42951:SF9">
    <property type="entry name" value="METAL-DEPENDENT HYDROLASE"/>
    <property type="match status" value="1"/>
</dbReference>
<dbReference type="InterPro" id="IPR036866">
    <property type="entry name" value="RibonucZ/Hydroxyglut_hydro"/>
</dbReference>
<sequence length="235" mass="25535">MRIQKQNNLYQLTFMPRLFPVNCYLIEENDGLTLVDAALASSTSSILSAARTIGKPITKIVLTHAHSDHIGALDSLKNALPNAEVMLSQMESDILQNGTKMEAGHPIKGGYPKNIKTKPDRFLSEGDFVGSLEVISAPGHSPGMLALFDHRDGALLVGDAFQLRGGIAVSGDLRWQFPFPAWATWSKEISIQSAKKLADLKPKTLAVGHGDLLHEPLLPMKQAILRAEKGAKKHA</sequence>
<dbReference type="SUPFAM" id="SSF56281">
    <property type="entry name" value="Metallo-hydrolase/oxidoreductase"/>
    <property type="match status" value="1"/>
</dbReference>